<organism evidence="4 5">
    <name type="scientific">Litorilituus lipolyticus</name>
    <dbReference type="NCBI Taxonomy" id="2491017"/>
    <lineage>
        <taxon>Bacteria</taxon>
        <taxon>Pseudomonadati</taxon>
        <taxon>Pseudomonadota</taxon>
        <taxon>Gammaproteobacteria</taxon>
        <taxon>Alteromonadales</taxon>
        <taxon>Colwelliaceae</taxon>
        <taxon>Litorilituus</taxon>
    </lineage>
</organism>
<keyword evidence="4" id="KW-0326">Glycosidase</keyword>
<dbReference type="Proteomes" id="UP000315303">
    <property type="component" value="Unassembled WGS sequence"/>
</dbReference>
<feature type="signal peptide" evidence="1">
    <location>
        <begin position="1"/>
        <end position="27"/>
    </location>
</feature>
<dbReference type="InterPro" id="IPR001661">
    <property type="entry name" value="Glyco_hydro_37"/>
</dbReference>
<dbReference type="PANTHER" id="PTHR23403">
    <property type="entry name" value="TREHALASE"/>
    <property type="match status" value="1"/>
</dbReference>
<dbReference type="AlphaFoldDB" id="A0A502L030"/>
<dbReference type="GO" id="GO:0004555">
    <property type="term" value="F:alpha,alpha-trehalase activity"/>
    <property type="evidence" value="ECO:0007669"/>
    <property type="project" value="InterPro"/>
</dbReference>
<feature type="chain" id="PRO_5021386558" evidence="1">
    <location>
        <begin position="28"/>
        <end position="811"/>
    </location>
</feature>
<feature type="domain" description="Glucosidase YgjK N-terminal" evidence="2">
    <location>
        <begin position="36"/>
        <end position="297"/>
    </location>
</feature>
<keyword evidence="4" id="KW-0378">Hydrolase</keyword>
<dbReference type="InterPro" id="IPR054491">
    <property type="entry name" value="MGH1-like_GH"/>
</dbReference>
<dbReference type="Pfam" id="PF21152">
    <property type="entry name" value="YgjK_N"/>
    <property type="match status" value="1"/>
</dbReference>
<keyword evidence="5" id="KW-1185">Reference proteome</keyword>
<dbReference type="OrthoDB" id="9781878at2"/>
<reference evidence="4 5" key="1">
    <citation type="submission" date="2019-01" db="EMBL/GenBank/DDBJ databases">
        <title>Litorilituus lipolytica sp. nov., isolated from intertidal sand of the Yellow Sea in China.</title>
        <authorList>
            <person name="Liu A."/>
        </authorList>
    </citation>
    <scope>NUCLEOTIDE SEQUENCE [LARGE SCALE GENOMIC DNA]</scope>
    <source>
        <strain evidence="4 5">RZ04</strain>
    </source>
</reference>
<evidence type="ECO:0000259" key="3">
    <source>
        <dbReference type="Pfam" id="PF22422"/>
    </source>
</evidence>
<proteinExistence type="predicted"/>
<dbReference type="EMBL" id="SAWY01000008">
    <property type="protein sequence ID" value="TPH17340.1"/>
    <property type="molecule type" value="Genomic_DNA"/>
</dbReference>
<evidence type="ECO:0000313" key="4">
    <source>
        <dbReference type="EMBL" id="TPH17340.1"/>
    </source>
</evidence>
<dbReference type="InterPro" id="IPR008928">
    <property type="entry name" value="6-hairpin_glycosidase_sf"/>
</dbReference>
<dbReference type="Gene3D" id="1.10.287.100">
    <property type="match status" value="1"/>
</dbReference>
<dbReference type="SUPFAM" id="SSF48208">
    <property type="entry name" value="Six-hairpin glycosidases"/>
    <property type="match status" value="1"/>
</dbReference>
<dbReference type="InterPro" id="IPR048450">
    <property type="entry name" value="YgjK_N"/>
</dbReference>
<dbReference type="Pfam" id="PF22422">
    <property type="entry name" value="MGH1-like_GH"/>
    <property type="match status" value="1"/>
</dbReference>
<dbReference type="NCBIfam" id="NF007525">
    <property type="entry name" value="PRK10137.1"/>
    <property type="match status" value="1"/>
</dbReference>
<evidence type="ECO:0000259" key="2">
    <source>
        <dbReference type="Pfam" id="PF21152"/>
    </source>
</evidence>
<dbReference type="GO" id="GO:0005993">
    <property type="term" value="P:trehalose catabolic process"/>
    <property type="evidence" value="ECO:0007669"/>
    <property type="project" value="TreeGrafter"/>
</dbReference>
<feature type="domain" description="Mannosylglycerate hydrolase MGH1-like glycoside hydrolase" evidence="3">
    <location>
        <begin position="352"/>
        <end position="800"/>
    </location>
</feature>
<dbReference type="Gene3D" id="3.30.1390.40">
    <property type="entry name" value="Ribosomal protein L30p/L7e"/>
    <property type="match status" value="1"/>
</dbReference>
<evidence type="ECO:0000313" key="5">
    <source>
        <dbReference type="Proteomes" id="UP000315303"/>
    </source>
</evidence>
<evidence type="ECO:0000256" key="1">
    <source>
        <dbReference type="SAM" id="SignalP"/>
    </source>
</evidence>
<dbReference type="InterPro" id="IPR012341">
    <property type="entry name" value="6hp_glycosidase-like_sf"/>
</dbReference>
<dbReference type="Gene3D" id="1.50.10.10">
    <property type="match status" value="1"/>
</dbReference>
<protein>
    <submittedName>
        <fullName evidence="4">Alpha-glucosidase</fullName>
        <ecNumber evidence="4">3.2.1.20</ecNumber>
    </submittedName>
</protein>
<accession>A0A502L030</accession>
<dbReference type="EC" id="3.2.1.20" evidence="4"/>
<keyword evidence="1" id="KW-0732">Signal</keyword>
<comment type="caution">
    <text evidence="4">The sequence shown here is derived from an EMBL/GenBank/DDBJ whole genome shotgun (WGS) entry which is preliminary data.</text>
</comment>
<dbReference type="Gene3D" id="2.70.98.50">
    <property type="entry name" value="putative glycoside hydrolase family protein from bacillus halodurans"/>
    <property type="match status" value="1"/>
</dbReference>
<name>A0A502L030_9GAMM</name>
<sequence>MKYSLNLTKRTILSLISTILITAIAQASSETENLIDRTGTPLQFKSYDQYGNQKFNPLLDNGAWHGYLLPQMSEDYASFTGPMVIAQEYGVFIAKKLEQLQVVDRKTNQQYDFTKAKRVIQSRPGELFQQYGFDDLSVELSLVFVNDRTALLTTELFNKASIAKELELRWHGKLLSQWDDKLSVKKALPNWVVNLTSGVDSVAFTFPKVRSTWHLMLDKGSQYQIKRSIKTRTILSQGNQSYESVAQLTLKANSRQAIYSAQSYYHTTEEASAYQDKSLAILAEPKRFIEATKKRWQEYLENGLSQEKYNQGLKRLALKSIETLHGNWRSPAGELKNNIVSPSVTARWFNGAWAWDSWKHAYALATINPELAKDNVRAMFDYQVDVSDELRSQDAGMVVDAIFYNKDSARAGDGGNWNERNTKPPLASWAVWQIYQQDGDKTFVKEMYPKLLAYHQWWYRNRDHNGNGLAEYGATKHRLHNNDKQQIVFTVEYAQAPSNKLNLSHCKVSGSHSYQCAGMETYQQVLDVGGYKDLDIPAQHAAGWESGMDNAARFGFINAEQLTAYAQKNYQGDINKARADWQVRFFVNKDKQGNLLGYSIDQESVELNSYLAQEKQILAKMARLLGDDKQADSFEQKAIALIKTINQCFYHKETGFYYDRKISANIDKDATCQGTLLHKRGRGPEGWSPLWANIAEKKQAENVVKVMLDEKEFNSLIPFGTASLQNPAYDADIYWRGRVWLDQFYFGIIALDNYGEKVAAKQLTQKLLDNAEGLLEQGAIRENYNPETGAVQGATNFSWSAAHLYMLYQAL</sequence>
<gene>
    <name evidence="4" type="ORF">EPA86_04680</name>
</gene>
<dbReference type="PANTHER" id="PTHR23403:SF1">
    <property type="entry name" value="TREHALASE"/>
    <property type="match status" value="1"/>
</dbReference>
<dbReference type="GO" id="GO:0004558">
    <property type="term" value="F:alpha-1,4-glucosidase activity"/>
    <property type="evidence" value="ECO:0007669"/>
    <property type="project" value="UniProtKB-EC"/>
</dbReference>